<keyword evidence="2" id="KW-1133">Transmembrane helix</keyword>
<dbReference type="Proteomes" id="UP000290106">
    <property type="component" value="Unassembled WGS sequence"/>
</dbReference>
<keyword evidence="2" id="KW-0472">Membrane</keyword>
<name>A0A4V1NS87_9FIRM</name>
<dbReference type="EMBL" id="SDKC01000001">
    <property type="protein sequence ID" value="RXS76395.1"/>
    <property type="molecule type" value="Genomic_DNA"/>
</dbReference>
<evidence type="ECO:0000313" key="3">
    <source>
        <dbReference type="EMBL" id="RXS76395.1"/>
    </source>
</evidence>
<feature type="transmembrane region" description="Helical" evidence="2">
    <location>
        <begin position="20"/>
        <end position="41"/>
    </location>
</feature>
<evidence type="ECO:0000313" key="4">
    <source>
        <dbReference type="Proteomes" id="UP000290106"/>
    </source>
</evidence>
<organism evidence="3 4">
    <name type="scientific">Blautia faecicola</name>
    <dbReference type="NCBI Taxonomy" id="2509240"/>
    <lineage>
        <taxon>Bacteria</taxon>
        <taxon>Bacillati</taxon>
        <taxon>Bacillota</taxon>
        <taxon>Clostridia</taxon>
        <taxon>Lachnospirales</taxon>
        <taxon>Lachnospiraceae</taxon>
        <taxon>Blautia</taxon>
    </lineage>
</organism>
<evidence type="ECO:0000256" key="2">
    <source>
        <dbReference type="SAM" id="Phobius"/>
    </source>
</evidence>
<proteinExistence type="predicted"/>
<dbReference type="RefSeq" id="WP_129259038.1">
    <property type="nucleotide sequence ID" value="NZ_DAWBJR010000007.1"/>
</dbReference>
<feature type="compositionally biased region" description="Basic and acidic residues" evidence="1">
    <location>
        <begin position="70"/>
        <end position="82"/>
    </location>
</feature>
<reference evidence="3 4" key="1">
    <citation type="submission" date="2019-01" db="EMBL/GenBank/DDBJ databases">
        <title>Blautia sp. nov. KGMB01111 isolated human feces.</title>
        <authorList>
            <person name="Park J.-E."/>
            <person name="Kim J.-S."/>
            <person name="Park S.-H."/>
        </authorList>
    </citation>
    <scope>NUCLEOTIDE SEQUENCE [LARGE SCALE GENOMIC DNA]</scope>
    <source>
        <strain evidence="3 4">KGMB01111</strain>
    </source>
</reference>
<comment type="caution">
    <text evidence="3">The sequence shown here is derived from an EMBL/GenBank/DDBJ whole genome shotgun (WGS) entry which is preliminary data.</text>
</comment>
<dbReference type="OrthoDB" id="1971173at2"/>
<dbReference type="AlphaFoldDB" id="A0A4V1NS87"/>
<evidence type="ECO:0000256" key="1">
    <source>
        <dbReference type="SAM" id="MobiDB-lite"/>
    </source>
</evidence>
<feature type="region of interest" description="Disordered" evidence="1">
    <location>
        <begin position="70"/>
        <end position="92"/>
    </location>
</feature>
<keyword evidence="4" id="KW-1185">Reference proteome</keyword>
<keyword evidence="2" id="KW-0812">Transmembrane</keyword>
<accession>A0A4V1NS87</accession>
<protein>
    <submittedName>
        <fullName evidence="3">Pilus assembly protein</fullName>
    </submittedName>
</protein>
<gene>
    <name evidence="3" type="ORF">ETP43_15110</name>
</gene>
<sequence>MNRRTDRQRKRGSLTVEASLVVPMCVMILALLLSLTFYVYLRCWYTQTACEAAVQGSGYGVLEGRSGQEKAEKKWETRRRESGFSGQNVTGGVTGSGKEVQVKVSGKVSVWGRQNLIFETGIRQKIIRPVTFVRKVTAFRS</sequence>